<dbReference type="EMBL" id="JAPWDV010000004">
    <property type="protein sequence ID" value="KAJ6215766.1"/>
    <property type="molecule type" value="Genomic_DNA"/>
</dbReference>
<dbReference type="PANTHER" id="PTHR45848">
    <property type="entry name" value="DUAL SPECIFICITY PROTEIN PHOSPHATASE 12 FAMILY MEMBER"/>
    <property type="match status" value="1"/>
</dbReference>
<gene>
    <name evidence="5" type="ORF">RDWZM_010266</name>
</gene>
<comment type="caution">
    <text evidence="5">The sequence shown here is derived from an EMBL/GenBank/DDBJ whole genome shotgun (WGS) entry which is preliminary data.</text>
</comment>
<evidence type="ECO:0000313" key="6">
    <source>
        <dbReference type="Proteomes" id="UP001142055"/>
    </source>
</evidence>
<dbReference type="Gene3D" id="3.90.190.10">
    <property type="entry name" value="Protein tyrosine phosphatase superfamily"/>
    <property type="match status" value="1"/>
</dbReference>
<evidence type="ECO:0000256" key="1">
    <source>
        <dbReference type="ARBA" id="ARBA00008601"/>
    </source>
</evidence>
<proteinExistence type="inferred from homology"/>
<reference evidence="5" key="1">
    <citation type="submission" date="2022-12" db="EMBL/GenBank/DDBJ databases">
        <title>Genome assemblies of Blomia tropicalis.</title>
        <authorList>
            <person name="Cui Y."/>
        </authorList>
    </citation>
    <scope>NUCLEOTIDE SEQUENCE</scope>
    <source>
        <tissue evidence="5">Adult mites</tissue>
    </source>
</reference>
<keyword evidence="6" id="KW-1185">Reference proteome</keyword>
<dbReference type="SUPFAM" id="SSF52799">
    <property type="entry name" value="(Phosphotyrosine protein) phosphatases II"/>
    <property type="match status" value="1"/>
</dbReference>
<dbReference type="GO" id="GO:0008138">
    <property type="term" value="F:protein tyrosine/serine/threonine phosphatase activity"/>
    <property type="evidence" value="ECO:0007669"/>
    <property type="project" value="TreeGrafter"/>
</dbReference>
<dbReference type="EC" id="3.1.3.48" evidence="2"/>
<dbReference type="Proteomes" id="UP001142055">
    <property type="component" value="Chromosome 4"/>
</dbReference>
<evidence type="ECO:0000256" key="3">
    <source>
        <dbReference type="ARBA" id="ARBA00022801"/>
    </source>
</evidence>
<dbReference type="AlphaFoldDB" id="A0A9Q0RIK7"/>
<keyword evidence="3" id="KW-0378">Hydrolase</keyword>
<comment type="similarity">
    <text evidence="1">Belongs to the protein-tyrosine phosphatase family. Non-receptor class dual specificity subfamily.</text>
</comment>
<evidence type="ECO:0000256" key="4">
    <source>
        <dbReference type="ARBA" id="ARBA00022912"/>
    </source>
</evidence>
<name>A0A9Q0RIK7_BLOTA</name>
<dbReference type="GO" id="GO:0004725">
    <property type="term" value="F:protein tyrosine phosphatase activity"/>
    <property type="evidence" value="ECO:0007669"/>
    <property type="project" value="UniProtKB-EC"/>
</dbReference>
<organism evidence="5 6">
    <name type="scientific">Blomia tropicalis</name>
    <name type="common">Mite</name>
    <dbReference type="NCBI Taxonomy" id="40697"/>
    <lineage>
        <taxon>Eukaryota</taxon>
        <taxon>Metazoa</taxon>
        <taxon>Ecdysozoa</taxon>
        <taxon>Arthropoda</taxon>
        <taxon>Chelicerata</taxon>
        <taxon>Arachnida</taxon>
        <taxon>Acari</taxon>
        <taxon>Acariformes</taxon>
        <taxon>Sarcoptiformes</taxon>
        <taxon>Astigmata</taxon>
        <taxon>Glycyphagoidea</taxon>
        <taxon>Echimyopodidae</taxon>
        <taxon>Blomia</taxon>
    </lineage>
</organism>
<keyword evidence="4" id="KW-0904">Protein phosphatase</keyword>
<dbReference type="PANTHER" id="PTHR45848:SF4">
    <property type="entry name" value="DUAL SPECIFICITY PROTEIN PHOSPHATASE 12"/>
    <property type="match status" value="1"/>
</dbReference>
<evidence type="ECO:0000313" key="5">
    <source>
        <dbReference type="EMBL" id="KAJ6215766.1"/>
    </source>
</evidence>
<protein>
    <recommendedName>
        <fullName evidence="2">protein-tyrosine-phosphatase</fullName>
        <ecNumber evidence="2">3.1.3.48</ecNumber>
    </recommendedName>
</protein>
<accession>A0A9Q0RIK7</accession>
<dbReference type="InterPro" id="IPR029021">
    <property type="entry name" value="Prot-tyrosine_phosphatase-like"/>
</dbReference>
<sequence length="471" mass="55988">MDEEEEEILRRSALFKYFKSIRKAKKMKCIPPSKSHMKLLIDDKENDEESFKRLFTHSLDRSPKHSSDNSSELSQSIECIEKSKQILDTISSDIILCPFKNIYCGSFDSNFWNIHGPKIVDEYQVQIIFNIAEEPLNFTLEDFRNKTLRQYYLKLKYGLLDNLLYRFGAFCALADDAVEQNKPILVRCAYQFQVSMAFIIAYTMHKYRKDFHSKIELIWSIEKRFLMKIRLPNYTIGPLNYFYNMRSNVDLSDHRYRFWAYYLFQKRMFPLLMNNVNIHFFNYANIGWCEDYFVKGRVEPEILEQFYSYRTYDCSTCGESLFSEMNIIKDESWHTKDQWVDCETFIVEPMVWMFYNSHIPDFNLKCSVASETDSSVTYRRLNYIECPKCPAVIGYFNMFGIECSNMKKYNKCMKHVERHLSNFVIFNHSVRCNNEIGIPDTKANYCKFWGDFIVIENEDQDEIGDNEGGTG</sequence>
<evidence type="ECO:0000256" key="2">
    <source>
        <dbReference type="ARBA" id="ARBA00013064"/>
    </source>
</evidence>